<evidence type="ECO:0000256" key="1">
    <source>
        <dbReference type="SAM" id="MobiDB-lite"/>
    </source>
</evidence>
<feature type="non-terminal residue" evidence="2">
    <location>
        <position position="142"/>
    </location>
</feature>
<organism evidence="2 3">
    <name type="scientific">Puccinia striiformis f. sp. tritici PST-78</name>
    <dbReference type="NCBI Taxonomy" id="1165861"/>
    <lineage>
        <taxon>Eukaryota</taxon>
        <taxon>Fungi</taxon>
        <taxon>Dikarya</taxon>
        <taxon>Basidiomycota</taxon>
        <taxon>Pucciniomycotina</taxon>
        <taxon>Pucciniomycetes</taxon>
        <taxon>Pucciniales</taxon>
        <taxon>Pucciniaceae</taxon>
        <taxon>Puccinia</taxon>
    </lineage>
</organism>
<sequence>LVQIEKRPFKTCKTTDFVARGTNQGRVAYQCYLCRGQTTTDERRPCRIEGHQNCVRAEKERLDRIASQRAAARVLDQTMMVVDEGISQVEPVVDDTPENHLAGWLEPNVTEIVDDPPIIPLDMFNQEESGNENDDDRGRRAT</sequence>
<keyword evidence="3" id="KW-1185">Reference proteome</keyword>
<feature type="region of interest" description="Disordered" evidence="1">
    <location>
        <begin position="120"/>
        <end position="142"/>
    </location>
</feature>
<comment type="caution">
    <text evidence="2">The sequence shown here is derived from an EMBL/GenBank/DDBJ whole genome shotgun (WGS) entry which is preliminary data.</text>
</comment>
<protein>
    <submittedName>
        <fullName evidence="2">Uncharacterized protein</fullName>
    </submittedName>
</protein>
<gene>
    <name evidence="2" type="ORF">PSTG_20073</name>
</gene>
<accession>A0A0L0UI11</accession>
<feature type="non-terminal residue" evidence="2">
    <location>
        <position position="1"/>
    </location>
</feature>
<dbReference type="Proteomes" id="UP000054564">
    <property type="component" value="Unassembled WGS sequence"/>
</dbReference>
<dbReference type="AlphaFoldDB" id="A0A0L0UI11"/>
<reference evidence="3" key="1">
    <citation type="submission" date="2014-03" db="EMBL/GenBank/DDBJ databases">
        <title>The Genome Sequence of Puccinia striiformis f. sp. tritici PST-78.</title>
        <authorList>
            <consortium name="The Broad Institute Genome Sequencing Platform"/>
            <person name="Cuomo C."/>
            <person name="Hulbert S."/>
            <person name="Chen X."/>
            <person name="Walker B."/>
            <person name="Young S.K."/>
            <person name="Zeng Q."/>
            <person name="Gargeya S."/>
            <person name="Fitzgerald M."/>
            <person name="Haas B."/>
            <person name="Abouelleil A."/>
            <person name="Alvarado L."/>
            <person name="Arachchi H.M."/>
            <person name="Berlin A.M."/>
            <person name="Chapman S.B."/>
            <person name="Goldberg J."/>
            <person name="Griggs A."/>
            <person name="Gujja S."/>
            <person name="Hansen M."/>
            <person name="Howarth C."/>
            <person name="Imamovic A."/>
            <person name="Larimer J."/>
            <person name="McCowan C."/>
            <person name="Montmayeur A."/>
            <person name="Murphy C."/>
            <person name="Neiman D."/>
            <person name="Pearson M."/>
            <person name="Priest M."/>
            <person name="Roberts A."/>
            <person name="Saif S."/>
            <person name="Shea T."/>
            <person name="Sisk P."/>
            <person name="Sykes S."/>
            <person name="Wortman J."/>
            <person name="Nusbaum C."/>
            <person name="Birren B."/>
        </authorList>
    </citation>
    <scope>NUCLEOTIDE SEQUENCE [LARGE SCALE GENOMIC DNA]</scope>
    <source>
        <strain evidence="3">race PST-78</strain>
    </source>
</reference>
<proteinExistence type="predicted"/>
<dbReference type="EMBL" id="AJIL01009087">
    <property type="protein sequence ID" value="KNE86565.1"/>
    <property type="molecule type" value="Genomic_DNA"/>
</dbReference>
<evidence type="ECO:0000313" key="2">
    <source>
        <dbReference type="EMBL" id="KNE86565.1"/>
    </source>
</evidence>
<name>A0A0L0UI11_9BASI</name>
<dbReference type="OrthoDB" id="10300969at2759"/>
<evidence type="ECO:0000313" key="3">
    <source>
        <dbReference type="Proteomes" id="UP000054564"/>
    </source>
</evidence>